<dbReference type="InterPro" id="IPR036397">
    <property type="entry name" value="RNaseH_sf"/>
</dbReference>
<feature type="region of interest" description="Disordered" evidence="1">
    <location>
        <begin position="672"/>
        <end position="717"/>
    </location>
</feature>
<accession>A0A388KLD0</accession>
<dbReference type="PANTHER" id="PTHR37984:SF5">
    <property type="entry name" value="PROTEIN NYNRIN-LIKE"/>
    <property type="match status" value="1"/>
</dbReference>
<feature type="region of interest" description="Disordered" evidence="1">
    <location>
        <begin position="751"/>
        <end position="788"/>
    </location>
</feature>
<feature type="region of interest" description="Disordered" evidence="1">
    <location>
        <begin position="369"/>
        <end position="428"/>
    </location>
</feature>
<dbReference type="Gene3D" id="3.30.420.10">
    <property type="entry name" value="Ribonuclease H-like superfamily/Ribonuclease H"/>
    <property type="match status" value="1"/>
</dbReference>
<feature type="region of interest" description="Disordered" evidence="1">
    <location>
        <begin position="441"/>
        <end position="571"/>
    </location>
</feature>
<dbReference type="InterPro" id="IPR041588">
    <property type="entry name" value="Integrase_H2C2"/>
</dbReference>
<dbReference type="Pfam" id="PF17921">
    <property type="entry name" value="Integrase_H2C2"/>
    <property type="match status" value="1"/>
</dbReference>
<feature type="compositionally biased region" description="Basic residues" evidence="1">
    <location>
        <begin position="774"/>
        <end position="788"/>
    </location>
</feature>
<evidence type="ECO:0000259" key="2">
    <source>
        <dbReference type="Pfam" id="PF17921"/>
    </source>
</evidence>
<dbReference type="Proteomes" id="UP000265515">
    <property type="component" value="Unassembled WGS sequence"/>
</dbReference>
<feature type="compositionally biased region" description="Polar residues" evidence="1">
    <location>
        <begin position="751"/>
        <end position="765"/>
    </location>
</feature>
<dbReference type="InterPro" id="IPR012337">
    <property type="entry name" value="RNaseH-like_sf"/>
</dbReference>
<organism evidence="3 4">
    <name type="scientific">Chara braunii</name>
    <name type="common">Braun's stonewort</name>
    <dbReference type="NCBI Taxonomy" id="69332"/>
    <lineage>
        <taxon>Eukaryota</taxon>
        <taxon>Viridiplantae</taxon>
        <taxon>Streptophyta</taxon>
        <taxon>Charophyceae</taxon>
        <taxon>Charales</taxon>
        <taxon>Characeae</taxon>
        <taxon>Chara</taxon>
    </lineage>
</organism>
<feature type="compositionally biased region" description="Basic and acidic residues" evidence="1">
    <location>
        <begin position="701"/>
        <end position="711"/>
    </location>
</feature>
<dbReference type="EMBL" id="BFEA01000137">
    <property type="protein sequence ID" value="GBG70852.1"/>
    <property type="molecule type" value="Genomic_DNA"/>
</dbReference>
<evidence type="ECO:0000313" key="4">
    <source>
        <dbReference type="Proteomes" id="UP000265515"/>
    </source>
</evidence>
<proteinExistence type="predicted"/>
<dbReference type="Gene3D" id="1.10.340.70">
    <property type="match status" value="1"/>
</dbReference>
<sequence>MTELAMTSSHSLVEDTRTIEEGPGQVERHEDLMGGMYLLVNTLLQESLDQSGSLNSAGNVDEVPESQDDEFEEGEIKEAFRAEEYDGIYLELGLLLSCEMRLRDASDRAQRMLQCYLVRDDHLFVRREVGNPRRVVCGRNCQIDVVAALHDGIAGGHRGVQATYAKISELYYWDGMMDMVGKFCRSCVPCQEISRLSQGEPLHPRLEREVGAVVHLDLLFMPLGDQGYNYIFDARDNLSDFVDGRAIRTKTGSVLVSCIEEYYLRYPFVKEFVMDRGSEFTCQEVQELLSRSNFTKTAMPRGGKGTRLPQRPLGASGGYERHGSRHRESTPEYDGGDIELFLDSFWEHARRMGWTVIQGIERLRAHLREAFRRPEPPQPRIESRQRSQRQRDPEPREARPSREGRKALARREEEPEPEPEAEERGAYPECGLGLVEFHRFTEGGLRRSPTRTQEEPPTSEGPLRELETHLDISRWRVSPRGEEHGEQAEEVPREEVPPRAEVPREEVPQEEVPREEVPREEVPREEVPREEVQDTQRERGLGDEGRRAGREVIEVGEDTPPQTPAGPPMGRVILEPEEARAQRQAEREAFEFRAPTELATLPVAATSSVIPLAVEERQPPSSSESAQGSAEGSMGVLLKAVHTMQEEVSLFSPEQRIQEPLEREMGIEAEGVIESGLQRLGTSEYGPEEIEEQPMTVPGETLERRPRRLDTPEYVPATGDLRSRLGYWATGSGSGGPVPGMEQQEVVSITTPRSEQQGVVSTLVGSPSSPPPQPRKKKFKRKVDKLCF</sequence>
<feature type="region of interest" description="Disordered" evidence="1">
    <location>
        <begin position="296"/>
        <end position="333"/>
    </location>
</feature>
<feature type="compositionally biased region" description="Basic and acidic residues" evidence="1">
    <location>
        <begin position="462"/>
        <end position="553"/>
    </location>
</feature>
<comment type="caution">
    <text evidence="3">The sequence shown here is derived from an EMBL/GenBank/DDBJ whole genome shotgun (WGS) entry which is preliminary data.</text>
</comment>
<feature type="compositionally biased region" description="Basic and acidic residues" evidence="1">
    <location>
        <begin position="369"/>
        <end position="413"/>
    </location>
</feature>
<reference evidence="3 4" key="1">
    <citation type="journal article" date="2018" name="Cell">
        <title>The Chara Genome: Secondary Complexity and Implications for Plant Terrestrialization.</title>
        <authorList>
            <person name="Nishiyama T."/>
            <person name="Sakayama H."/>
            <person name="Vries J.D."/>
            <person name="Buschmann H."/>
            <person name="Saint-Marcoux D."/>
            <person name="Ullrich K.K."/>
            <person name="Haas F.B."/>
            <person name="Vanderstraeten L."/>
            <person name="Becker D."/>
            <person name="Lang D."/>
            <person name="Vosolsobe S."/>
            <person name="Rombauts S."/>
            <person name="Wilhelmsson P.K.I."/>
            <person name="Janitza P."/>
            <person name="Kern R."/>
            <person name="Heyl A."/>
            <person name="Rumpler F."/>
            <person name="Villalobos L.I.A.C."/>
            <person name="Clay J.M."/>
            <person name="Skokan R."/>
            <person name="Toyoda A."/>
            <person name="Suzuki Y."/>
            <person name="Kagoshima H."/>
            <person name="Schijlen E."/>
            <person name="Tajeshwar N."/>
            <person name="Catarino B."/>
            <person name="Hetherington A.J."/>
            <person name="Saltykova A."/>
            <person name="Bonnot C."/>
            <person name="Breuninger H."/>
            <person name="Symeonidi A."/>
            <person name="Radhakrishnan G.V."/>
            <person name="Van Nieuwerburgh F."/>
            <person name="Deforce D."/>
            <person name="Chang C."/>
            <person name="Karol K.G."/>
            <person name="Hedrich R."/>
            <person name="Ulvskov P."/>
            <person name="Glockner G."/>
            <person name="Delwiche C.F."/>
            <person name="Petrasek J."/>
            <person name="Van de Peer Y."/>
            <person name="Friml J."/>
            <person name="Beilby M."/>
            <person name="Dolan L."/>
            <person name="Kohara Y."/>
            <person name="Sugano S."/>
            <person name="Fujiyama A."/>
            <person name="Delaux P.-M."/>
            <person name="Quint M."/>
            <person name="TheiBen G."/>
            <person name="Hagemann M."/>
            <person name="Harholt J."/>
            <person name="Dunand C."/>
            <person name="Zachgo S."/>
            <person name="Langdale J."/>
            <person name="Maumus F."/>
            <person name="Straeten D.V.D."/>
            <person name="Gould S.B."/>
            <person name="Rensing S.A."/>
        </authorList>
    </citation>
    <scope>NUCLEOTIDE SEQUENCE [LARGE SCALE GENOMIC DNA]</scope>
    <source>
        <strain evidence="3 4">S276</strain>
    </source>
</reference>
<dbReference type="GO" id="GO:0003676">
    <property type="term" value="F:nucleic acid binding"/>
    <property type="evidence" value="ECO:0007669"/>
    <property type="project" value="InterPro"/>
</dbReference>
<dbReference type="PANTHER" id="PTHR37984">
    <property type="entry name" value="PROTEIN CBG26694"/>
    <property type="match status" value="1"/>
</dbReference>
<dbReference type="SUPFAM" id="SSF53098">
    <property type="entry name" value="Ribonuclease H-like"/>
    <property type="match status" value="1"/>
</dbReference>
<keyword evidence="4" id="KW-1185">Reference proteome</keyword>
<dbReference type="OrthoDB" id="10681628at2759"/>
<feature type="domain" description="Integrase zinc-binding" evidence="2">
    <location>
        <begin position="142"/>
        <end position="192"/>
    </location>
</feature>
<feature type="compositionally biased region" description="Basic and acidic residues" evidence="1">
    <location>
        <begin position="319"/>
        <end position="330"/>
    </location>
</feature>
<dbReference type="AlphaFoldDB" id="A0A388KLD0"/>
<feature type="compositionally biased region" description="Acidic residues" evidence="1">
    <location>
        <begin position="62"/>
        <end position="71"/>
    </location>
</feature>
<dbReference type="InterPro" id="IPR050951">
    <property type="entry name" value="Retrovirus_Pol_polyprotein"/>
</dbReference>
<evidence type="ECO:0000256" key="1">
    <source>
        <dbReference type="SAM" id="MobiDB-lite"/>
    </source>
</evidence>
<dbReference type="Gramene" id="GBG70852">
    <property type="protein sequence ID" value="GBG70852"/>
    <property type="gene ID" value="CBR_g8152"/>
</dbReference>
<gene>
    <name evidence="3" type="ORF">CBR_g8152</name>
</gene>
<dbReference type="STRING" id="69332.A0A388KLD0"/>
<name>A0A388KLD0_CHABU</name>
<feature type="region of interest" description="Disordered" evidence="1">
    <location>
        <begin position="51"/>
        <end position="71"/>
    </location>
</feature>
<evidence type="ECO:0000313" key="3">
    <source>
        <dbReference type="EMBL" id="GBG70852.1"/>
    </source>
</evidence>
<protein>
    <recommendedName>
        <fullName evidence="2">Integrase zinc-binding domain-containing protein</fullName>
    </recommendedName>
</protein>